<dbReference type="Pfam" id="PF18883">
    <property type="entry name" value="AC_1"/>
    <property type="match status" value="1"/>
</dbReference>
<protein>
    <submittedName>
        <fullName evidence="5">Autotransporter family porin</fullName>
    </submittedName>
</protein>
<dbReference type="RefSeq" id="WP_074822116.1">
    <property type="nucleotide sequence ID" value="NZ_FOLW01000004.1"/>
</dbReference>
<dbReference type="SUPFAM" id="SSF51126">
    <property type="entry name" value="Pectin lyase-like"/>
    <property type="match status" value="1"/>
</dbReference>
<organism evidence="5 6">
    <name type="scientific">Pragia fontium DSM 5563 = ATCC 49100</name>
    <dbReference type="NCBI Taxonomy" id="1122977"/>
    <lineage>
        <taxon>Bacteria</taxon>
        <taxon>Pseudomonadati</taxon>
        <taxon>Pseudomonadota</taxon>
        <taxon>Gammaproteobacteria</taxon>
        <taxon>Enterobacterales</taxon>
        <taxon>Budviciaceae</taxon>
        <taxon>Pragia</taxon>
    </lineage>
</organism>
<dbReference type="InterPro" id="IPR012332">
    <property type="entry name" value="Autotransporter_pectin_lyase_C"/>
</dbReference>
<accession>A0AAJ4WAD2</accession>
<comment type="caution">
    <text evidence="5">The sequence shown here is derived from an EMBL/GenBank/DDBJ whole genome shotgun (WGS) entry which is preliminary data.</text>
</comment>
<dbReference type="InterPro" id="IPR006315">
    <property type="entry name" value="OM_autotransptr_brl_dom"/>
</dbReference>
<dbReference type="Gene3D" id="2.160.20.20">
    <property type="match status" value="1"/>
</dbReference>
<evidence type="ECO:0000313" key="5">
    <source>
        <dbReference type="EMBL" id="SFC75358.1"/>
    </source>
</evidence>
<sequence length="881" mass="93709">MDAFPRGLNQLKAGNQKMIMTIKPSAMALAIALSFTSNVALADDYLVEGADVQVDAGHPLAMPQGDTLIIGGDNTSGSLTVSEGGLIDNSSSDGIVSIGGWIFKDWTNSRGELHVTGQGSSLKTGTLMIGYTENSQGKLLISDGGQVSASTYGYIGGAGLGSRAEIIVSDTGSQLSVPLMLLSDRLTVQDGGSVNIKDMLSIGQFYANGSNDPISGRVVVTGSGSSLNAGFILMGVGEIDGDISTLTVADGGSVFAKRVSNLGLDLGHFNGDILLGLNDGSRGVLAIGAIAGDTAQKAGYVIADEIQLSNRQLNISGNTLENSEGQIVFNHTATEEERYTFTPRIVGDGTVDVYSGVTTLSAANSYTGMTSLYGGTLKAGGENTFSPAADYATYADSHLDLNGFNQTLSSLTHAGTLIFGEQPGTHLTISGNYVGNGGLLLMNGAINGDDSLTDKLTVIGDTSGNTRVRVTNLGGKGAQTIQGVELISVQGKSDGVFTQEGRIVAGAYDYTLVRGSGNNSANWYLTSEYVEPNIPPKEPDVSNNQPDAPSEKPILHNERPEAASYSANLAAANTLFNTSLHDRLGETQYIDALTGETRVTSMWLRQVGGHNRVRSNSRQLRTQSHRYVVQLGGDIAQWSSDGLNRLHLGLMAGYGNSQGDSYSKLSGYRSKNEVYGYSAGGYATWYANQQEKTGTYIDIWAQYSWFKNQVNGDALPSEKYNASGVTTSIESGYTFKVGEDRNAGKRYFIQPKAQIVWMNVEADRHTEANGTQMIGQGDGNVMTKLGFRAYMQGHNSIDDGKDREFEPFIETSWIHNSKQFGARMDGGATIEQQGDKNLAEVKLGIDGQLNKNMSLWTNVAQQVGQYGYSDTSLTLGLKYAF</sequence>
<reference evidence="5 6" key="1">
    <citation type="submission" date="2016-10" db="EMBL/GenBank/DDBJ databases">
        <authorList>
            <person name="Varghese N."/>
            <person name="Submissions S."/>
        </authorList>
    </citation>
    <scope>NUCLEOTIDE SEQUENCE [LARGE SCALE GENOMIC DNA]</scope>
    <source>
        <strain evidence="5 6">DSM 5563</strain>
    </source>
</reference>
<dbReference type="CDD" id="cd01344">
    <property type="entry name" value="PL2_Passenger_AT"/>
    <property type="match status" value="1"/>
</dbReference>
<evidence type="ECO:0000256" key="1">
    <source>
        <dbReference type="ARBA" id="ARBA00022729"/>
    </source>
</evidence>
<dbReference type="NCBIfam" id="TIGR04393">
    <property type="entry name" value="rpt_T5SS_PEPC"/>
    <property type="match status" value="1"/>
</dbReference>
<evidence type="ECO:0000256" key="2">
    <source>
        <dbReference type="SAM" id="MobiDB-lite"/>
    </source>
</evidence>
<dbReference type="PANTHER" id="PTHR12338">
    <property type="entry name" value="AUTOTRANSPORTER"/>
    <property type="match status" value="1"/>
</dbReference>
<dbReference type="InterPro" id="IPR043990">
    <property type="entry name" value="AC_1"/>
</dbReference>
<dbReference type="AlphaFoldDB" id="A0AAJ4WAD2"/>
<evidence type="ECO:0000313" key="6">
    <source>
        <dbReference type="Proteomes" id="UP000226420"/>
    </source>
</evidence>
<evidence type="ECO:0000259" key="4">
    <source>
        <dbReference type="PROSITE" id="PS51208"/>
    </source>
</evidence>
<dbReference type="InterPro" id="IPR030895">
    <property type="entry name" value="T5SS_PEPC_rpt"/>
</dbReference>
<dbReference type="PANTHER" id="PTHR12338:SF5">
    <property type="entry name" value="ANTIGEN 43-RELATED"/>
    <property type="match status" value="1"/>
</dbReference>
<dbReference type="NCBIfam" id="TIGR01414">
    <property type="entry name" value="autotrans_barl"/>
    <property type="match status" value="1"/>
</dbReference>
<dbReference type="SUPFAM" id="SSF103515">
    <property type="entry name" value="Autotransporter"/>
    <property type="match status" value="1"/>
</dbReference>
<proteinExistence type="predicted"/>
<feature type="region of interest" description="Disordered" evidence="2">
    <location>
        <begin position="533"/>
        <end position="554"/>
    </location>
</feature>
<dbReference type="InterPro" id="IPR050909">
    <property type="entry name" value="Bact_Autotransporter_VF"/>
</dbReference>
<dbReference type="SMART" id="SM00869">
    <property type="entry name" value="Autotransporter"/>
    <property type="match status" value="1"/>
</dbReference>
<evidence type="ECO:0000256" key="3">
    <source>
        <dbReference type="SAM" id="SignalP"/>
    </source>
</evidence>
<feature type="signal peptide" evidence="3">
    <location>
        <begin position="1"/>
        <end position="42"/>
    </location>
</feature>
<dbReference type="Proteomes" id="UP000226420">
    <property type="component" value="Unassembled WGS sequence"/>
</dbReference>
<name>A0AAJ4WAD2_9GAMM</name>
<feature type="chain" id="PRO_5042576256" evidence="3">
    <location>
        <begin position="43"/>
        <end position="881"/>
    </location>
</feature>
<dbReference type="InterPro" id="IPR013425">
    <property type="entry name" value="Autotrns_rpt"/>
</dbReference>
<keyword evidence="1 3" id="KW-0732">Signal</keyword>
<dbReference type="NCBIfam" id="TIGR02601">
    <property type="entry name" value="autotrns_rpt"/>
    <property type="match status" value="1"/>
</dbReference>
<dbReference type="EMBL" id="FOLW01000004">
    <property type="protein sequence ID" value="SFC75358.1"/>
    <property type="molecule type" value="Genomic_DNA"/>
</dbReference>
<dbReference type="PROSITE" id="PS51208">
    <property type="entry name" value="AUTOTRANSPORTER"/>
    <property type="match status" value="1"/>
</dbReference>
<feature type="domain" description="Autotransporter" evidence="4">
    <location>
        <begin position="595"/>
        <end position="881"/>
    </location>
</feature>
<dbReference type="InterPro" id="IPR005546">
    <property type="entry name" value="Autotransporte_beta"/>
</dbReference>
<dbReference type="Gene3D" id="2.40.128.130">
    <property type="entry name" value="Autotransporter beta-domain"/>
    <property type="match status" value="1"/>
</dbReference>
<dbReference type="InterPro" id="IPR011050">
    <property type="entry name" value="Pectin_lyase_fold/virulence"/>
</dbReference>
<dbReference type="Pfam" id="PF03797">
    <property type="entry name" value="Autotransporter"/>
    <property type="match status" value="1"/>
</dbReference>
<gene>
    <name evidence="5" type="ORF">SAMN02745723_10433</name>
</gene>
<dbReference type="GO" id="GO:0019867">
    <property type="term" value="C:outer membrane"/>
    <property type="evidence" value="ECO:0007669"/>
    <property type="project" value="InterPro"/>
</dbReference>
<dbReference type="InterPro" id="IPR036709">
    <property type="entry name" value="Autotransporte_beta_dom_sf"/>
</dbReference>